<name>A0A6J5VKM8_PRUAR</name>
<evidence type="ECO:0000313" key="3">
    <source>
        <dbReference type="Proteomes" id="UP000507222"/>
    </source>
</evidence>
<feature type="region of interest" description="Disordered" evidence="1">
    <location>
        <begin position="1"/>
        <end position="50"/>
    </location>
</feature>
<protein>
    <submittedName>
        <fullName evidence="2">Uncharacterized protein</fullName>
    </submittedName>
</protein>
<dbReference type="EMBL" id="CAEKDK010000008">
    <property type="protein sequence ID" value="CAB4289670.1"/>
    <property type="molecule type" value="Genomic_DNA"/>
</dbReference>
<dbReference type="Proteomes" id="UP000507222">
    <property type="component" value="Unassembled WGS sequence"/>
</dbReference>
<accession>A0A6J5VKM8</accession>
<gene>
    <name evidence="2" type="ORF">CURHAP_LOCUS48963</name>
</gene>
<evidence type="ECO:0000256" key="1">
    <source>
        <dbReference type="SAM" id="MobiDB-lite"/>
    </source>
</evidence>
<sequence>MEEESNNEVNASGNCVQEDASPMSLNKEGSQSMKGQNKRKRDASSSDEEKIVIVLEKLFEASWKKDANRD</sequence>
<proteinExistence type="predicted"/>
<evidence type="ECO:0000313" key="2">
    <source>
        <dbReference type="EMBL" id="CAB4289670.1"/>
    </source>
</evidence>
<feature type="compositionally biased region" description="Polar residues" evidence="1">
    <location>
        <begin position="23"/>
        <end position="35"/>
    </location>
</feature>
<reference evidence="2 3" key="1">
    <citation type="submission" date="2020-05" db="EMBL/GenBank/DDBJ databases">
        <authorList>
            <person name="Campoy J."/>
            <person name="Schneeberger K."/>
            <person name="Spophaly S."/>
        </authorList>
    </citation>
    <scope>NUCLEOTIDE SEQUENCE [LARGE SCALE GENOMIC DNA]</scope>
    <source>
        <strain evidence="2">PruArmRojPasFocal</strain>
    </source>
</reference>
<organism evidence="2 3">
    <name type="scientific">Prunus armeniaca</name>
    <name type="common">Apricot</name>
    <name type="synonym">Armeniaca vulgaris</name>
    <dbReference type="NCBI Taxonomy" id="36596"/>
    <lineage>
        <taxon>Eukaryota</taxon>
        <taxon>Viridiplantae</taxon>
        <taxon>Streptophyta</taxon>
        <taxon>Embryophyta</taxon>
        <taxon>Tracheophyta</taxon>
        <taxon>Spermatophyta</taxon>
        <taxon>Magnoliopsida</taxon>
        <taxon>eudicotyledons</taxon>
        <taxon>Gunneridae</taxon>
        <taxon>Pentapetalae</taxon>
        <taxon>rosids</taxon>
        <taxon>fabids</taxon>
        <taxon>Rosales</taxon>
        <taxon>Rosaceae</taxon>
        <taxon>Amygdaloideae</taxon>
        <taxon>Amygdaleae</taxon>
        <taxon>Prunus</taxon>
    </lineage>
</organism>
<dbReference type="AlphaFoldDB" id="A0A6J5VKM8"/>